<dbReference type="EMBL" id="OU896721">
    <property type="protein sequence ID" value="CAG9817488.1"/>
    <property type="molecule type" value="Genomic_DNA"/>
</dbReference>
<evidence type="ECO:0000313" key="3">
    <source>
        <dbReference type="Proteomes" id="UP001153737"/>
    </source>
</evidence>
<name>A0A9N9SCM4_PHACE</name>
<accession>A0A9N9SCM4</accession>
<evidence type="ECO:0000313" key="2">
    <source>
        <dbReference type="EMBL" id="CAG9817488.1"/>
    </source>
</evidence>
<evidence type="ECO:0000256" key="1">
    <source>
        <dbReference type="SAM" id="MobiDB-lite"/>
    </source>
</evidence>
<keyword evidence="3" id="KW-1185">Reference proteome</keyword>
<reference evidence="2" key="1">
    <citation type="submission" date="2022-01" db="EMBL/GenBank/DDBJ databases">
        <authorList>
            <person name="King R."/>
        </authorList>
    </citation>
    <scope>NUCLEOTIDE SEQUENCE</scope>
</reference>
<organism evidence="2 3">
    <name type="scientific">Phaedon cochleariae</name>
    <name type="common">Mustard beetle</name>
    <dbReference type="NCBI Taxonomy" id="80249"/>
    <lineage>
        <taxon>Eukaryota</taxon>
        <taxon>Metazoa</taxon>
        <taxon>Ecdysozoa</taxon>
        <taxon>Arthropoda</taxon>
        <taxon>Hexapoda</taxon>
        <taxon>Insecta</taxon>
        <taxon>Pterygota</taxon>
        <taxon>Neoptera</taxon>
        <taxon>Endopterygota</taxon>
        <taxon>Coleoptera</taxon>
        <taxon>Polyphaga</taxon>
        <taxon>Cucujiformia</taxon>
        <taxon>Chrysomeloidea</taxon>
        <taxon>Chrysomelidae</taxon>
        <taxon>Chrysomelinae</taxon>
        <taxon>Chrysomelini</taxon>
        <taxon>Phaedon</taxon>
    </lineage>
</organism>
<dbReference type="AlphaFoldDB" id="A0A9N9SCM4"/>
<feature type="region of interest" description="Disordered" evidence="1">
    <location>
        <begin position="151"/>
        <end position="170"/>
    </location>
</feature>
<gene>
    <name evidence="2" type="ORF">PHAECO_LOCUS4883</name>
</gene>
<feature type="compositionally biased region" description="Basic and acidic residues" evidence="1">
    <location>
        <begin position="151"/>
        <end position="165"/>
    </location>
</feature>
<reference evidence="2" key="2">
    <citation type="submission" date="2022-10" db="EMBL/GenBank/DDBJ databases">
        <authorList>
            <consortium name="ENA_rothamsted_submissions"/>
            <consortium name="culmorum"/>
            <person name="King R."/>
        </authorList>
    </citation>
    <scope>NUCLEOTIDE SEQUENCE</scope>
</reference>
<proteinExistence type="predicted"/>
<dbReference type="OrthoDB" id="6132182at2759"/>
<protein>
    <submittedName>
        <fullName evidence="2">Uncharacterized protein</fullName>
    </submittedName>
</protein>
<dbReference type="Proteomes" id="UP001153737">
    <property type="component" value="Chromosome 15"/>
</dbReference>
<sequence length="225" mass="25105">MIQLVLKIARRHPRKQDTRHLLLRFNHFQVQSPIEVEDLQREAHAKITIQEIIPEIKEIPVTASPRVSTNFQGTLIIEEDFINNSNDLVVTDAEAESSEVSEIFQQPPPILRIGDKLLFLKKGELVPEINASTPSSVITIIGAEGLQRGFEESSEFHEGKEENRTEPAQTSVEAKKALELADSEDLNVLLLNTAASTHILSLVKRENQVTTTELPSSTESTTDLP</sequence>